<dbReference type="Proteomes" id="UP000609531">
    <property type="component" value="Unassembled WGS sequence"/>
</dbReference>
<dbReference type="PANTHER" id="PTHR42831">
    <property type="entry name" value="FE-S PROTEIN MATURATION AUXILIARY FACTOR YITW"/>
    <property type="match status" value="1"/>
</dbReference>
<dbReference type="EMBL" id="JAEKJA010000007">
    <property type="protein sequence ID" value="MBJ3776200.1"/>
    <property type="molecule type" value="Genomic_DNA"/>
</dbReference>
<dbReference type="Gene3D" id="3.30.300.130">
    <property type="entry name" value="Fe-S cluster assembly (FSCA)"/>
    <property type="match status" value="1"/>
</dbReference>
<evidence type="ECO:0000259" key="1">
    <source>
        <dbReference type="Pfam" id="PF01883"/>
    </source>
</evidence>
<reference evidence="3" key="1">
    <citation type="submission" date="2020-12" db="EMBL/GenBank/DDBJ databases">
        <title>Bacterial taxonomy.</title>
        <authorList>
            <person name="Pan X."/>
        </authorList>
    </citation>
    <scope>NUCLEOTIDE SEQUENCE</scope>
    <source>
        <strain evidence="3">B2012</strain>
    </source>
</reference>
<dbReference type="RefSeq" id="WP_198882076.1">
    <property type="nucleotide sequence ID" value="NZ_JAEKJA010000007.1"/>
</dbReference>
<dbReference type="InterPro" id="IPR002744">
    <property type="entry name" value="MIP18-like"/>
</dbReference>
<comment type="caution">
    <text evidence="3">The sequence shown here is derived from an EMBL/GenBank/DDBJ whole genome shotgun (WGS) entry which is preliminary data.</text>
</comment>
<feature type="domain" description="MIP18 family-like" evidence="1">
    <location>
        <begin position="12"/>
        <end position="80"/>
    </location>
</feature>
<dbReference type="SUPFAM" id="SSF117916">
    <property type="entry name" value="Fe-S cluster assembly (FSCA) domain-like"/>
    <property type="match status" value="1"/>
</dbReference>
<feature type="domain" description="PaaD zinc beta ribbon" evidence="2">
    <location>
        <begin position="118"/>
        <end position="162"/>
    </location>
</feature>
<dbReference type="NCBIfam" id="TIGR02159">
    <property type="entry name" value="PA_CoA_Oxy4"/>
    <property type="match status" value="1"/>
</dbReference>
<keyword evidence="4" id="KW-1185">Reference proteome</keyword>
<organism evidence="3 4">
    <name type="scientific">Acuticoccus mangrovi</name>
    <dbReference type="NCBI Taxonomy" id="2796142"/>
    <lineage>
        <taxon>Bacteria</taxon>
        <taxon>Pseudomonadati</taxon>
        <taxon>Pseudomonadota</taxon>
        <taxon>Alphaproteobacteria</taxon>
        <taxon>Hyphomicrobiales</taxon>
        <taxon>Amorphaceae</taxon>
        <taxon>Acuticoccus</taxon>
    </lineage>
</organism>
<dbReference type="AlphaFoldDB" id="A0A934MGR8"/>
<evidence type="ECO:0000313" key="4">
    <source>
        <dbReference type="Proteomes" id="UP000609531"/>
    </source>
</evidence>
<dbReference type="Pfam" id="PF01883">
    <property type="entry name" value="FeS_assembly_P"/>
    <property type="match status" value="1"/>
</dbReference>
<dbReference type="PANTHER" id="PTHR42831:SF3">
    <property type="entry name" value="1,2-PHENYLACETYL-COA EPOXIDASE, SUBUNIT D-RELATED"/>
    <property type="match status" value="1"/>
</dbReference>
<evidence type="ECO:0000259" key="2">
    <source>
        <dbReference type="Pfam" id="PF23451"/>
    </source>
</evidence>
<dbReference type="InterPro" id="IPR052339">
    <property type="entry name" value="Fe-S_Maturation_MIP18"/>
</dbReference>
<protein>
    <submittedName>
        <fullName evidence="3">Phenylacetate-CoA oxygenase subunit PaaJ</fullName>
    </submittedName>
</protein>
<evidence type="ECO:0000313" key="3">
    <source>
        <dbReference type="EMBL" id="MBJ3776200.1"/>
    </source>
</evidence>
<dbReference type="InterPro" id="IPR056572">
    <property type="entry name" value="Zn_ribbon_PaaD"/>
</dbReference>
<dbReference type="InterPro" id="IPR034904">
    <property type="entry name" value="FSCA_dom_sf"/>
</dbReference>
<accession>A0A934MGR8</accession>
<dbReference type="InterPro" id="IPR011883">
    <property type="entry name" value="PaaD-like"/>
</dbReference>
<gene>
    <name evidence="3" type="primary">paaJ</name>
    <name evidence="3" type="ORF">JCR33_10905</name>
</gene>
<sequence>MVSARTPAEERAWRAAATVMDPEVPVLTIEDLGVLREVREEAGTIVATITPTYSGCPAMDLISVQVEVALRDAGFQDVKVKRVLSPAWTTDWLSEEGRQKLRTYGIAPPAGAAGRGALFGEPAVACPHCGSTHTTKVSEFGSTACKALYRCESCREPFDYFKCH</sequence>
<dbReference type="Pfam" id="PF23451">
    <property type="entry name" value="Zn_ribbon_PaaD"/>
    <property type="match status" value="1"/>
</dbReference>
<proteinExistence type="predicted"/>
<name>A0A934MGR8_9HYPH</name>